<evidence type="ECO:0000256" key="7">
    <source>
        <dbReference type="SAM" id="Phobius"/>
    </source>
</evidence>
<evidence type="ECO:0000256" key="6">
    <source>
        <dbReference type="ARBA" id="ARBA00023136"/>
    </source>
</evidence>
<feature type="transmembrane region" description="Helical" evidence="7">
    <location>
        <begin position="266"/>
        <end position="288"/>
    </location>
</feature>
<protein>
    <submittedName>
        <fullName evidence="8">Urea transporter</fullName>
    </submittedName>
</protein>
<feature type="transmembrane region" description="Helical" evidence="7">
    <location>
        <begin position="31"/>
        <end position="59"/>
    </location>
</feature>
<dbReference type="EMBL" id="BAABEY010000030">
    <property type="protein sequence ID" value="GAA4443641.1"/>
    <property type="molecule type" value="Genomic_DNA"/>
</dbReference>
<dbReference type="Pfam" id="PF03253">
    <property type="entry name" value="UT"/>
    <property type="match status" value="1"/>
</dbReference>
<feature type="transmembrane region" description="Helical" evidence="7">
    <location>
        <begin position="95"/>
        <end position="114"/>
    </location>
</feature>
<evidence type="ECO:0000256" key="4">
    <source>
        <dbReference type="ARBA" id="ARBA00022692"/>
    </source>
</evidence>
<keyword evidence="4 7" id="KW-0812">Transmembrane</keyword>
<feature type="transmembrane region" description="Helical" evidence="7">
    <location>
        <begin position="243"/>
        <end position="260"/>
    </location>
</feature>
<evidence type="ECO:0000256" key="5">
    <source>
        <dbReference type="ARBA" id="ARBA00022989"/>
    </source>
</evidence>
<evidence type="ECO:0000313" key="8">
    <source>
        <dbReference type="EMBL" id="GAA4443641.1"/>
    </source>
</evidence>
<comment type="subcellular location">
    <subcellularLocation>
        <location evidence="1">Cell membrane</location>
        <topology evidence="1">Multi-pass membrane protein</topology>
    </subcellularLocation>
</comment>
<reference evidence="9" key="1">
    <citation type="journal article" date="2019" name="Int. J. Syst. Evol. Microbiol.">
        <title>The Global Catalogue of Microorganisms (GCM) 10K type strain sequencing project: providing services to taxonomists for standard genome sequencing and annotation.</title>
        <authorList>
            <consortium name="The Broad Institute Genomics Platform"/>
            <consortium name="The Broad Institute Genome Sequencing Center for Infectious Disease"/>
            <person name="Wu L."/>
            <person name="Ma J."/>
        </authorList>
    </citation>
    <scope>NUCLEOTIDE SEQUENCE [LARGE SCALE GENOMIC DNA]</scope>
    <source>
        <strain evidence="9">JCM 31920</strain>
    </source>
</reference>
<evidence type="ECO:0000256" key="3">
    <source>
        <dbReference type="ARBA" id="ARBA00022475"/>
    </source>
</evidence>
<name>A0ABP8M379_9BACT</name>
<evidence type="ECO:0000256" key="2">
    <source>
        <dbReference type="ARBA" id="ARBA00005914"/>
    </source>
</evidence>
<evidence type="ECO:0000313" key="9">
    <source>
        <dbReference type="Proteomes" id="UP001501508"/>
    </source>
</evidence>
<gene>
    <name evidence="8" type="ORF">GCM10023091_32510</name>
</gene>
<dbReference type="PIRSF" id="PIRSF016502">
    <property type="entry name" value="Urea_transporter"/>
    <property type="match status" value="1"/>
</dbReference>
<keyword evidence="3" id="KW-1003">Cell membrane</keyword>
<dbReference type="InterPro" id="IPR004937">
    <property type="entry name" value="Urea_transporter"/>
</dbReference>
<keyword evidence="5 7" id="KW-1133">Transmembrane helix</keyword>
<sequence>MKKLDQKFEYVPALLKGIGQIMLQENQWTGLLFLVGIFYGDVDMGIGALAATVAGTITARLLHFDQREIESGLYGFSPALVGVALTFMFEANWLIWILVVVGAVAAALLQHFFIERKIPAFTFPFILITWIIVLIVHQYTSIPPSTALAVPVDLSDSSDFTTSTNGFGEVIFQGSFFAGILFFIAVFLSNPVAALYGLAGSIIAAAISAQFAEPVVQIRMGLFSFNAVLCAITFSGTRRRDGLLVLIAVVLATLVDIYMLKSDSALLTKAGGVLTFPFVLGTWLTLPLKKLLNSVWKS</sequence>
<organism evidence="8 9">
    <name type="scientific">Ravibacter arvi</name>
    <dbReference type="NCBI Taxonomy" id="2051041"/>
    <lineage>
        <taxon>Bacteria</taxon>
        <taxon>Pseudomonadati</taxon>
        <taxon>Bacteroidota</taxon>
        <taxon>Cytophagia</taxon>
        <taxon>Cytophagales</taxon>
        <taxon>Spirosomataceae</taxon>
        <taxon>Ravibacter</taxon>
    </lineage>
</organism>
<keyword evidence="9" id="KW-1185">Reference proteome</keyword>
<dbReference type="Proteomes" id="UP001501508">
    <property type="component" value="Unassembled WGS sequence"/>
</dbReference>
<proteinExistence type="inferred from homology"/>
<feature type="transmembrane region" description="Helical" evidence="7">
    <location>
        <begin position="218"/>
        <end position="236"/>
    </location>
</feature>
<comment type="caution">
    <text evidence="8">The sequence shown here is derived from an EMBL/GenBank/DDBJ whole genome shotgun (WGS) entry which is preliminary data.</text>
</comment>
<feature type="transmembrane region" description="Helical" evidence="7">
    <location>
        <begin position="71"/>
        <end position="89"/>
    </location>
</feature>
<dbReference type="Gene3D" id="1.10.3430.10">
    <property type="entry name" value="Ammonium transporter AmtB like domains"/>
    <property type="match status" value="1"/>
</dbReference>
<keyword evidence="6 7" id="KW-0472">Membrane</keyword>
<feature type="transmembrane region" description="Helical" evidence="7">
    <location>
        <begin position="121"/>
        <end position="140"/>
    </location>
</feature>
<dbReference type="PANTHER" id="PTHR10464">
    <property type="entry name" value="UREA TRANSPORTER"/>
    <property type="match status" value="1"/>
</dbReference>
<dbReference type="PANTHER" id="PTHR10464:SF4">
    <property type="entry name" value="UREA TRANSPORTER"/>
    <property type="match status" value="1"/>
</dbReference>
<evidence type="ECO:0000256" key="1">
    <source>
        <dbReference type="ARBA" id="ARBA00004651"/>
    </source>
</evidence>
<comment type="similarity">
    <text evidence="2">Belongs to the urea transporter family.</text>
</comment>
<dbReference type="InterPro" id="IPR029020">
    <property type="entry name" value="Ammonium/urea_transptr"/>
</dbReference>
<dbReference type="RefSeq" id="WP_345031127.1">
    <property type="nucleotide sequence ID" value="NZ_BAABEY010000030.1"/>
</dbReference>
<feature type="transmembrane region" description="Helical" evidence="7">
    <location>
        <begin position="170"/>
        <end position="188"/>
    </location>
</feature>
<accession>A0ABP8M379</accession>
<feature type="transmembrane region" description="Helical" evidence="7">
    <location>
        <begin position="195"/>
        <end position="212"/>
    </location>
</feature>